<dbReference type="Gene3D" id="1.20.144.10">
    <property type="entry name" value="Phosphatidic acid phosphatase type 2/haloperoxidase"/>
    <property type="match status" value="1"/>
</dbReference>
<dbReference type="Proteomes" id="UP000000845">
    <property type="component" value="Chromosome"/>
</dbReference>
<dbReference type="RefSeq" id="WP_012861339.1">
    <property type="nucleotide sequence ID" value="NC_013517.1"/>
</dbReference>
<evidence type="ECO:0000256" key="1">
    <source>
        <dbReference type="SAM" id="Phobius"/>
    </source>
</evidence>
<dbReference type="InterPro" id="IPR036938">
    <property type="entry name" value="PAP2/HPO_sf"/>
</dbReference>
<feature type="transmembrane region" description="Helical" evidence="1">
    <location>
        <begin position="149"/>
        <end position="167"/>
    </location>
</feature>
<evidence type="ECO:0000259" key="2">
    <source>
        <dbReference type="SMART" id="SM00014"/>
    </source>
</evidence>
<evidence type="ECO:0000313" key="3">
    <source>
        <dbReference type="EMBL" id="ACZ08745.1"/>
    </source>
</evidence>
<feature type="domain" description="Phosphatidic acid phosphatase type 2/haloperoxidase" evidence="2">
    <location>
        <begin position="54"/>
        <end position="164"/>
    </location>
</feature>
<proteinExistence type="predicted"/>
<keyword evidence="4" id="KW-1185">Reference proteome</keyword>
<keyword evidence="1" id="KW-0812">Transmembrane</keyword>
<protein>
    <submittedName>
        <fullName evidence="3">Phosphoesterase PA-phosphatase related protein</fullName>
    </submittedName>
</protein>
<feature type="transmembrane region" description="Helical" evidence="1">
    <location>
        <begin position="54"/>
        <end position="73"/>
    </location>
</feature>
<reference evidence="3 4" key="2">
    <citation type="journal article" date="2010" name="Stand. Genomic Sci.">
        <title>Complete genome sequence of Sebaldella termitidis type strain (NCTC 11300).</title>
        <authorList>
            <person name="Harmon-Smith M."/>
            <person name="Celia L."/>
            <person name="Chertkov O."/>
            <person name="Lapidus A."/>
            <person name="Copeland A."/>
            <person name="Glavina Del Rio T."/>
            <person name="Nolan M."/>
            <person name="Lucas S."/>
            <person name="Tice H."/>
            <person name="Cheng J.F."/>
            <person name="Han C."/>
            <person name="Detter J.C."/>
            <person name="Bruce D."/>
            <person name="Goodwin L."/>
            <person name="Pitluck S."/>
            <person name="Pati A."/>
            <person name="Liolios K."/>
            <person name="Ivanova N."/>
            <person name="Mavromatis K."/>
            <person name="Mikhailova N."/>
            <person name="Chen A."/>
            <person name="Palaniappan K."/>
            <person name="Land M."/>
            <person name="Hauser L."/>
            <person name="Chang Y.J."/>
            <person name="Jeffries C.D."/>
            <person name="Brettin T."/>
            <person name="Goker M."/>
            <person name="Beck B."/>
            <person name="Bristow J."/>
            <person name="Eisen J.A."/>
            <person name="Markowitz V."/>
            <person name="Hugenholtz P."/>
            <person name="Kyrpides N.C."/>
            <person name="Klenk H.P."/>
            <person name="Chen F."/>
        </authorList>
    </citation>
    <scope>NUCLEOTIDE SEQUENCE [LARGE SCALE GENOMIC DNA]</scope>
    <source>
        <strain evidence="4">ATCC 33386 / NCTC 11300</strain>
    </source>
</reference>
<dbReference type="eggNOG" id="COG0671">
    <property type="taxonomic scope" value="Bacteria"/>
</dbReference>
<dbReference type="HOGENOM" id="CLU_072573_10_3_0"/>
<reference evidence="4" key="1">
    <citation type="submission" date="2009-09" db="EMBL/GenBank/DDBJ databases">
        <title>The complete chromosome of Sebaldella termitidis ATCC 33386.</title>
        <authorList>
            <consortium name="US DOE Joint Genome Institute (JGI-PGF)"/>
            <person name="Lucas S."/>
            <person name="Copeland A."/>
            <person name="Lapidus A."/>
            <person name="Glavina del Rio T."/>
            <person name="Dalin E."/>
            <person name="Tice H."/>
            <person name="Bruce D."/>
            <person name="Goodwin L."/>
            <person name="Pitluck S."/>
            <person name="Kyrpides N."/>
            <person name="Mavromatis K."/>
            <person name="Ivanova N."/>
            <person name="Mikhailova N."/>
            <person name="Sims D."/>
            <person name="Meincke L."/>
            <person name="Brettin T."/>
            <person name="Detter J.C."/>
            <person name="Han C."/>
            <person name="Larimer F."/>
            <person name="Land M."/>
            <person name="Hauser L."/>
            <person name="Markowitz V."/>
            <person name="Cheng J.F."/>
            <person name="Hugenholtz P."/>
            <person name="Woyke T."/>
            <person name="Wu D."/>
            <person name="Eisen J.A."/>
        </authorList>
    </citation>
    <scope>NUCLEOTIDE SEQUENCE [LARGE SCALE GENOMIC DNA]</scope>
    <source>
        <strain evidence="4">ATCC 33386 / NCTC 11300</strain>
    </source>
</reference>
<feature type="transmembrane region" description="Helical" evidence="1">
    <location>
        <begin position="23"/>
        <end position="47"/>
    </location>
</feature>
<keyword evidence="1" id="KW-1133">Transmembrane helix</keyword>
<dbReference type="STRING" id="526218.Sterm_1888"/>
<dbReference type="SUPFAM" id="SSF48317">
    <property type="entry name" value="Acid phosphatase/Vanadium-dependent haloperoxidase"/>
    <property type="match status" value="1"/>
</dbReference>
<dbReference type="PANTHER" id="PTHR14969:SF13">
    <property type="entry name" value="AT30094P"/>
    <property type="match status" value="1"/>
</dbReference>
<dbReference type="Pfam" id="PF01569">
    <property type="entry name" value="PAP2"/>
    <property type="match status" value="1"/>
</dbReference>
<dbReference type="InterPro" id="IPR000326">
    <property type="entry name" value="PAP2/HPO"/>
</dbReference>
<evidence type="ECO:0000313" key="4">
    <source>
        <dbReference type="Proteomes" id="UP000000845"/>
    </source>
</evidence>
<dbReference type="PANTHER" id="PTHR14969">
    <property type="entry name" value="SPHINGOSINE-1-PHOSPHATE PHOSPHOHYDROLASE"/>
    <property type="match status" value="1"/>
</dbReference>
<accession>D1AJ57</accession>
<dbReference type="GO" id="GO:0042392">
    <property type="term" value="F:sphingosine-1-phosphate phosphatase activity"/>
    <property type="evidence" value="ECO:0007669"/>
    <property type="project" value="TreeGrafter"/>
</dbReference>
<sequence length="192" mass="22144">MFYIIDLYILEIMNSIQNPFLDIIMLLFSFLGNDGLIWIAVISVMLLFSDSRKYGGILILALPTVMFIGNKMMKNLFDRPRPFHTFPDLRVLIETSGTHSFPSSHTSAAFVVFGIFLFFKLPYRFFIFILSLGIAVSRIYLNVHYFWDIIGGMLLGMGTAYLFFLIYRKANFLYIKNVVTKLVFVLKNLISG</sequence>
<gene>
    <name evidence="3" type="ordered locus">Sterm_1888</name>
</gene>
<name>D1AJ57_SEBTE</name>
<dbReference type="AlphaFoldDB" id="D1AJ57"/>
<keyword evidence="1" id="KW-0472">Membrane</keyword>
<dbReference type="SMART" id="SM00014">
    <property type="entry name" value="acidPPc"/>
    <property type="match status" value="1"/>
</dbReference>
<dbReference type="KEGG" id="str:Sterm_1888"/>
<organism evidence="3 4">
    <name type="scientific">Sebaldella termitidis (strain ATCC 33386 / NCTC 11300)</name>
    <dbReference type="NCBI Taxonomy" id="526218"/>
    <lineage>
        <taxon>Bacteria</taxon>
        <taxon>Fusobacteriati</taxon>
        <taxon>Fusobacteriota</taxon>
        <taxon>Fusobacteriia</taxon>
        <taxon>Fusobacteriales</taxon>
        <taxon>Leptotrichiaceae</taxon>
        <taxon>Sebaldella</taxon>
    </lineage>
</organism>
<dbReference type="EMBL" id="CP001739">
    <property type="protein sequence ID" value="ACZ08745.1"/>
    <property type="molecule type" value="Genomic_DNA"/>
</dbReference>